<feature type="compositionally biased region" description="Basic and acidic residues" evidence="2">
    <location>
        <begin position="208"/>
        <end position="217"/>
    </location>
</feature>
<evidence type="ECO:0000313" key="3">
    <source>
        <dbReference type="EMBL" id="CAK1594927.1"/>
    </source>
</evidence>
<protein>
    <recommendedName>
        <fullName evidence="5">Endonuclease-reverse transcriptase</fullName>
    </recommendedName>
</protein>
<dbReference type="Proteomes" id="UP001314205">
    <property type="component" value="Unassembled WGS sequence"/>
</dbReference>
<name>A0AAV1LKV9_9NEOP</name>
<reference evidence="3 4" key="1">
    <citation type="submission" date="2023-11" db="EMBL/GenBank/DDBJ databases">
        <authorList>
            <person name="Hedman E."/>
            <person name="Englund M."/>
            <person name="Stromberg M."/>
            <person name="Nyberg Akerstrom W."/>
            <person name="Nylinder S."/>
            <person name="Jareborg N."/>
            <person name="Kallberg Y."/>
            <person name="Kronander E."/>
        </authorList>
    </citation>
    <scope>NUCLEOTIDE SEQUENCE [LARGE SCALE GENOMIC DNA]</scope>
</reference>
<evidence type="ECO:0008006" key="5">
    <source>
        <dbReference type="Google" id="ProtNLM"/>
    </source>
</evidence>
<sequence length="240" mass="28711">MDEIKKLLENMQREIKQQKTDMLEMKEDIKISINNNINEKFKNLQLKNELLEKKIEEQTIAINNFERHIRRKNLVIFGVEEQEKSYHELEKRIIDILNTNFNLKYDNNNIEAVRRLGRKSDKVRPVVITLSTLGLKIYIQKNKKRLEKTPYYIKQDYPIEILKKRKELQTQLKKEKELGKKALIKYDKLIVLNDKEKKKSHNNASKRNLSESRELSEPKLPCNPGNNTQKQAKYNQYDTE</sequence>
<organism evidence="3 4">
    <name type="scientific">Parnassius mnemosyne</name>
    <name type="common">clouded apollo</name>
    <dbReference type="NCBI Taxonomy" id="213953"/>
    <lineage>
        <taxon>Eukaryota</taxon>
        <taxon>Metazoa</taxon>
        <taxon>Ecdysozoa</taxon>
        <taxon>Arthropoda</taxon>
        <taxon>Hexapoda</taxon>
        <taxon>Insecta</taxon>
        <taxon>Pterygota</taxon>
        <taxon>Neoptera</taxon>
        <taxon>Endopterygota</taxon>
        <taxon>Lepidoptera</taxon>
        <taxon>Glossata</taxon>
        <taxon>Ditrysia</taxon>
        <taxon>Papilionoidea</taxon>
        <taxon>Papilionidae</taxon>
        <taxon>Parnassiinae</taxon>
        <taxon>Parnassini</taxon>
        <taxon>Parnassius</taxon>
        <taxon>Driopa</taxon>
    </lineage>
</organism>
<accession>A0AAV1LKV9</accession>
<evidence type="ECO:0000313" key="4">
    <source>
        <dbReference type="Proteomes" id="UP001314205"/>
    </source>
</evidence>
<feature type="coiled-coil region" evidence="1">
    <location>
        <begin position="1"/>
        <end position="99"/>
    </location>
</feature>
<keyword evidence="4" id="KW-1185">Reference proteome</keyword>
<evidence type="ECO:0000256" key="2">
    <source>
        <dbReference type="SAM" id="MobiDB-lite"/>
    </source>
</evidence>
<dbReference type="AlphaFoldDB" id="A0AAV1LKV9"/>
<feature type="compositionally biased region" description="Polar residues" evidence="2">
    <location>
        <begin position="224"/>
        <end position="240"/>
    </location>
</feature>
<comment type="caution">
    <text evidence="3">The sequence shown here is derived from an EMBL/GenBank/DDBJ whole genome shotgun (WGS) entry which is preliminary data.</text>
</comment>
<evidence type="ECO:0000256" key="1">
    <source>
        <dbReference type="SAM" id="Coils"/>
    </source>
</evidence>
<proteinExistence type="predicted"/>
<dbReference type="EMBL" id="CAVLGL010000091">
    <property type="protein sequence ID" value="CAK1594927.1"/>
    <property type="molecule type" value="Genomic_DNA"/>
</dbReference>
<gene>
    <name evidence="3" type="ORF">PARMNEM_LOCUS14488</name>
</gene>
<keyword evidence="1" id="KW-0175">Coiled coil</keyword>
<feature type="region of interest" description="Disordered" evidence="2">
    <location>
        <begin position="197"/>
        <end position="240"/>
    </location>
</feature>